<evidence type="ECO:0000313" key="1">
    <source>
        <dbReference type="EMBL" id="EEG28638.1"/>
    </source>
</evidence>
<name>C0EIQ1_9FIRM</name>
<accession>C0EIQ1</accession>
<sequence>MQSACGLSQQPVILWVAWLILKKQDSCIALDGAVHESLLFFWELSGKNRTKQEGYE</sequence>
<gene>
    <name evidence="1" type="ORF">CLOSTMETH_03746</name>
</gene>
<dbReference type="STRING" id="537013.CLOSTMETH_03746"/>
<protein>
    <submittedName>
        <fullName evidence="1">Uncharacterized protein</fullName>
    </submittedName>
</protein>
<organism evidence="1 2">
    <name type="scientific">[Clostridium] methylpentosum DSM 5476</name>
    <dbReference type="NCBI Taxonomy" id="537013"/>
    <lineage>
        <taxon>Bacteria</taxon>
        <taxon>Bacillati</taxon>
        <taxon>Bacillota</taxon>
        <taxon>Clostridia</taxon>
        <taxon>Eubacteriales</taxon>
        <taxon>Oscillospiraceae</taxon>
        <taxon>Oscillospiraceae incertae sedis</taxon>
    </lineage>
</organism>
<dbReference type="AlphaFoldDB" id="C0EIQ1"/>
<keyword evidence="2" id="KW-1185">Reference proteome</keyword>
<reference evidence="1 2" key="1">
    <citation type="submission" date="2009-01" db="EMBL/GenBank/DDBJ databases">
        <authorList>
            <person name="Fulton L."/>
            <person name="Clifton S."/>
            <person name="Fulton B."/>
            <person name="Xu J."/>
            <person name="Minx P."/>
            <person name="Pepin K.H."/>
            <person name="Johnson M."/>
            <person name="Bhonagiri V."/>
            <person name="Nash W.E."/>
            <person name="Mardis E.R."/>
            <person name="Wilson R.K."/>
        </authorList>
    </citation>
    <scope>NUCLEOTIDE SEQUENCE [LARGE SCALE GENOMIC DNA]</scope>
    <source>
        <strain evidence="1 2">DSM 5476</strain>
    </source>
</reference>
<proteinExistence type="predicted"/>
<comment type="caution">
    <text evidence="1">The sequence shown here is derived from an EMBL/GenBank/DDBJ whole genome shotgun (WGS) entry which is preliminary data.</text>
</comment>
<dbReference type="EMBL" id="ACEC01000129">
    <property type="protein sequence ID" value="EEG28638.1"/>
    <property type="molecule type" value="Genomic_DNA"/>
</dbReference>
<dbReference type="HOGENOM" id="CLU_3006150_0_0_9"/>
<reference evidence="1 2" key="2">
    <citation type="submission" date="2009-02" db="EMBL/GenBank/DDBJ databases">
        <title>Draft genome sequence of Clostridium methylpentosum (DSM 5476).</title>
        <authorList>
            <person name="Sudarsanam P."/>
            <person name="Ley R."/>
            <person name="Guruge J."/>
            <person name="Turnbaugh P.J."/>
            <person name="Mahowald M."/>
            <person name="Liep D."/>
            <person name="Gordon J."/>
        </authorList>
    </citation>
    <scope>NUCLEOTIDE SEQUENCE [LARGE SCALE GENOMIC DNA]</scope>
    <source>
        <strain evidence="1 2">DSM 5476</strain>
    </source>
</reference>
<dbReference type="Proteomes" id="UP000003340">
    <property type="component" value="Unassembled WGS sequence"/>
</dbReference>
<evidence type="ECO:0000313" key="2">
    <source>
        <dbReference type="Proteomes" id="UP000003340"/>
    </source>
</evidence>